<dbReference type="EMBL" id="LT934425">
    <property type="protein sequence ID" value="SOH04925.1"/>
    <property type="molecule type" value="Genomic_DNA"/>
</dbReference>
<dbReference type="InterPro" id="IPR031807">
    <property type="entry name" value="HicB-like"/>
</dbReference>
<dbReference type="Gene3D" id="3.30.160.250">
    <property type="match status" value="1"/>
</dbReference>
<dbReference type="PANTHER" id="PTHR34504:SF2">
    <property type="entry name" value="UPF0150 PROTEIN SSL0259"/>
    <property type="match status" value="1"/>
</dbReference>
<evidence type="ECO:0000259" key="1">
    <source>
        <dbReference type="Pfam" id="PF15919"/>
    </source>
</evidence>
<dbReference type="Proteomes" id="UP000221734">
    <property type="component" value="Chromosome Kuenenia_stuttgartiensis_MBR1"/>
</dbReference>
<reference evidence="2" key="1">
    <citation type="journal article" date="2006" name="Nature">
        <title>Deciphering the evolution and metabolism of an anammox bacterium from a community genome.</title>
        <authorList>
            <person name="Strous M."/>
            <person name="Pelletier E."/>
            <person name="Mangenot S."/>
            <person name="Rattei T."/>
            <person name="Lehner A."/>
            <person name="Taylor M.W."/>
            <person name="Horn M."/>
            <person name="Daims H."/>
            <person name="Bartol-Mavel D."/>
            <person name="Wincker P."/>
            <person name="Barbe V."/>
            <person name="Fonknechten N."/>
            <person name="Vallenet D."/>
            <person name="Segurens B."/>
            <person name="Schenowitz-Truong C."/>
            <person name="Medigue C."/>
            <person name="Collingro A."/>
            <person name="Snel B."/>
            <person name="Dutilh B.E."/>
            <person name="OpDenCamp H.J.M."/>
            <person name="vanDerDrift C."/>
            <person name="Cirpus I."/>
            <person name="vanDePas-Schoonen K.T."/>
            <person name="Harhangi H.R."/>
            <person name="vanNiftrik L."/>
            <person name="Schmid M."/>
            <person name="Keltjens J."/>
            <person name="vanDeVossenberg J."/>
            <person name="Kartal B."/>
            <person name="Meier H."/>
            <person name="Frishman D."/>
            <person name="Huynen M.A."/>
            <person name="Mewes H."/>
            <person name="Weissenbach J."/>
            <person name="Jetten M.S.M."/>
            <person name="Wagner M."/>
            <person name="LePaslier D."/>
        </authorList>
    </citation>
    <scope>NUCLEOTIDE SEQUENCE</scope>
</reference>
<dbReference type="AlphaFoldDB" id="Q1PWB8"/>
<evidence type="ECO:0000313" key="5">
    <source>
        <dbReference type="Proteomes" id="UP000221734"/>
    </source>
</evidence>
<dbReference type="OrthoDB" id="5419659at2"/>
<name>Q1PWB8_KUEST</name>
<organism evidence="2">
    <name type="scientific">Kuenenia stuttgartiensis</name>
    <dbReference type="NCBI Taxonomy" id="174633"/>
    <lineage>
        <taxon>Bacteria</taxon>
        <taxon>Pseudomonadati</taxon>
        <taxon>Planctomycetota</taxon>
        <taxon>Candidatus Brocadiia</taxon>
        <taxon>Candidatus Brocadiales</taxon>
        <taxon>Candidatus Brocadiaceae</taxon>
        <taxon>Candidatus Kuenenia</taxon>
    </lineage>
</organism>
<dbReference type="PANTHER" id="PTHR34504">
    <property type="entry name" value="ANTITOXIN HICB"/>
    <property type="match status" value="1"/>
</dbReference>
<reference evidence="4" key="3">
    <citation type="submission" date="2017-10" db="EMBL/GenBank/DDBJ databases">
        <authorList>
            <person name="Banno H."/>
            <person name="Chua N.-H."/>
        </authorList>
    </citation>
    <scope>NUCLEOTIDE SEQUENCE [LARGE SCALE GENOMIC DNA]</scope>
    <source>
        <strain evidence="4">Kuenenia_mbr1_ru-nijmegen</strain>
    </source>
</reference>
<protein>
    <recommendedName>
        <fullName evidence="1">HicB-like antitoxin of toxin-antitoxin system domain-containing protein</fullName>
    </recommendedName>
</protein>
<dbReference type="EMBL" id="CP049055">
    <property type="protein sequence ID" value="QII13996.1"/>
    <property type="molecule type" value="Genomic_DNA"/>
</dbReference>
<proteinExistence type="predicted"/>
<evidence type="ECO:0000313" key="3">
    <source>
        <dbReference type="EMBL" id="QII13996.1"/>
    </source>
</evidence>
<reference evidence="3 6" key="5">
    <citation type="submission" date="2020-02" db="EMBL/GenBank/DDBJ databases">
        <title>Newly sequenced genome of strain CSTR1 showed variability in Candidatus Kuenenia stuttgartiensis genomes.</title>
        <authorList>
            <person name="Ding C."/>
            <person name="Adrian L."/>
        </authorList>
    </citation>
    <scope>NUCLEOTIDE SEQUENCE [LARGE SCALE GENOMIC DNA]</scope>
    <source>
        <strain evidence="3 6">CSTR1</strain>
    </source>
</reference>
<evidence type="ECO:0000313" key="2">
    <source>
        <dbReference type="EMBL" id="CAJ71524.1"/>
    </source>
</evidence>
<dbReference type="RefSeq" id="WP_099325586.1">
    <property type="nucleotide sequence ID" value="NZ_CP049055.1"/>
</dbReference>
<sequence>MKYPVVVHKSEYGYDVHCPIYHGCHSQGDTLEDALENIKDAIHTYLTMLAEENKGAIYEVEVNA</sequence>
<dbReference type="InterPro" id="IPR051404">
    <property type="entry name" value="TA_system_antitoxin"/>
</dbReference>
<reference evidence="2" key="2">
    <citation type="submission" date="2006-01" db="EMBL/GenBank/DDBJ databases">
        <authorList>
            <person name="Genoscope"/>
        </authorList>
    </citation>
    <scope>NUCLEOTIDE SEQUENCE</scope>
</reference>
<dbReference type="EMBL" id="CT573073">
    <property type="protein sequence ID" value="CAJ71524.1"/>
    <property type="molecule type" value="Genomic_DNA"/>
</dbReference>
<dbReference type="SUPFAM" id="SSF143100">
    <property type="entry name" value="TTHA1013/TTHA0281-like"/>
    <property type="match status" value="1"/>
</dbReference>
<dbReference type="InterPro" id="IPR035069">
    <property type="entry name" value="TTHA1013/TTHA0281-like"/>
</dbReference>
<gene>
    <name evidence="3" type="ORF">KsCSTR_46170</name>
    <name evidence="4" type="ORF">KSMBR1_2438</name>
    <name evidence="2" type="ORF">kustc0779</name>
</gene>
<feature type="domain" description="HicB-like antitoxin of toxin-antitoxin system" evidence="1">
    <location>
        <begin position="3"/>
        <end position="54"/>
    </location>
</feature>
<keyword evidence="5" id="KW-1185">Reference proteome</keyword>
<reference evidence="5" key="4">
    <citation type="submission" date="2017-10" db="EMBL/GenBank/DDBJ databases">
        <authorList>
            <person name="Frank J."/>
        </authorList>
    </citation>
    <scope>NUCLEOTIDE SEQUENCE [LARGE SCALE GENOMIC DNA]</scope>
</reference>
<dbReference type="KEGG" id="kst:KSMBR1_2438"/>
<evidence type="ECO:0000313" key="4">
    <source>
        <dbReference type="EMBL" id="SOH04925.1"/>
    </source>
</evidence>
<accession>Q1PWB8</accession>
<dbReference type="Proteomes" id="UP000501926">
    <property type="component" value="Chromosome"/>
</dbReference>
<dbReference type="Pfam" id="PF15919">
    <property type="entry name" value="HicB_lk_antitox"/>
    <property type="match status" value="1"/>
</dbReference>
<evidence type="ECO:0000313" key="6">
    <source>
        <dbReference type="Proteomes" id="UP000501926"/>
    </source>
</evidence>